<dbReference type="EMBL" id="JAWQEG010006502">
    <property type="protein sequence ID" value="KAK3854639.1"/>
    <property type="molecule type" value="Genomic_DNA"/>
</dbReference>
<keyword evidence="3" id="KW-1185">Reference proteome</keyword>
<organism evidence="2 3">
    <name type="scientific">Petrolisthes cinctipes</name>
    <name type="common">Flat porcelain crab</name>
    <dbReference type="NCBI Taxonomy" id="88211"/>
    <lineage>
        <taxon>Eukaryota</taxon>
        <taxon>Metazoa</taxon>
        <taxon>Ecdysozoa</taxon>
        <taxon>Arthropoda</taxon>
        <taxon>Crustacea</taxon>
        <taxon>Multicrustacea</taxon>
        <taxon>Malacostraca</taxon>
        <taxon>Eumalacostraca</taxon>
        <taxon>Eucarida</taxon>
        <taxon>Decapoda</taxon>
        <taxon>Pleocyemata</taxon>
        <taxon>Anomura</taxon>
        <taxon>Galatheoidea</taxon>
        <taxon>Porcellanidae</taxon>
        <taxon>Petrolisthes</taxon>
    </lineage>
</organism>
<accession>A0AAE1EJV1</accession>
<evidence type="ECO:0000313" key="3">
    <source>
        <dbReference type="Proteomes" id="UP001286313"/>
    </source>
</evidence>
<feature type="region of interest" description="Disordered" evidence="1">
    <location>
        <begin position="44"/>
        <end position="87"/>
    </location>
</feature>
<protein>
    <submittedName>
        <fullName evidence="2">Uncharacterized protein</fullName>
    </submittedName>
</protein>
<dbReference type="AlphaFoldDB" id="A0AAE1EJV1"/>
<sequence>MLVSKTRTQNQSEFPRKYLTSRTGKHFACLRAIKPLYQHPNVYSETDGCNEAGKMSWGTRGRLGRDRGGEAGGDEGEEDMVRQRRRK</sequence>
<reference evidence="2" key="1">
    <citation type="submission" date="2023-10" db="EMBL/GenBank/DDBJ databases">
        <title>Genome assemblies of two species of porcelain crab, Petrolisthes cinctipes and Petrolisthes manimaculis (Anomura: Porcellanidae).</title>
        <authorList>
            <person name="Angst P."/>
        </authorList>
    </citation>
    <scope>NUCLEOTIDE SEQUENCE</scope>
    <source>
        <strain evidence="2">PB745_01</strain>
        <tissue evidence="2">Gill</tissue>
    </source>
</reference>
<proteinExistence type="predicted"/>
<comment type="caution">
    <text evidence="2">The sequence shown here is derived from an EMBL/GenBank/DDBJ whole genome shotgun (WGS) entry which is preliminary data.</text>
</comment>
<evidence type="ECO:0000313" key="2">
    <source>
        <dbReference type="EMBL" id="KAK3854639.1"/>
    </source>
</evidence>
<dbReference type="Proteomes" id="UP001286313">
    <property type="component" value="Unassembled WGS sequence"/>
</dbReference>
<gene>
    <name evidence="2" type="ORF">Pcinc_038895</name>
</gene>
<evidence type="ECO:0000256" key="1">
    <source>
        <dbReference type="SAM" id="MobiDB-lite"/>
    </source>
</evidence>
<name>A0AAE1EJV1_PETCI</name>